<name>A0A8H8CY34_AJECA</name>
<dbReference type="AlphaFoldDB" id="A0A8H8CY34"/>
<dbReference type="EMBL" id="JAEVHI010000004">
    <property type="protein sequence ID" value="KAG5294004.1"/>
    <property type="molecule type" value="Genomic_DNA"/>
</dbReference>
<reference evidence="1 2" key="1">
    <citation type="submission" date="2021-01" db="EMBL/GenBank/DDBJ databases">
        <title>Chromosome-level genome assembly of a human fungal pathogen reveals clustering of transcriptionally co-regulated genes.</title>
        <authorList>
            <person name="Voorhies M."/>
            <person name="Cohen S."/>
            <person name="Shea T.P."/>
            <person name="Petrus S."/>
            <person name="Munoz J.F."/>
            <person name="Poplawski S."/>
            <person name="Goldman W.E."/>
            <person name="Michael T."/>
            <person name="Cuomo C.A."/>
            <person name="Sil A."/>
            <person name="Beyhan S."/>
        </authorList>
    </citation>
    <scope>NUCLEOTIDE SEQUENCE [LARGE SCALE GENOMIC DNA]</scope>
    <source>
        <strain evidence="1 2">G184AR</strain>
    </source>
</reference>
<comment type="caution">
    <text evidence="1">The sequence shown here is derived from an EMBL/GenBank/DDBJ whole genome shotgun (WGS) entry which is preliminary data.</text>
</comment>
<protein>
    <submittedName>
        <fullName evidence="1">Uncharacterized protein</fullName>
    </submittedName>
</protein>
<proteinExistence type="predicted"/>
<gene>
    <name evidence="1" type="ORF">I7I52_05502</name>
</gene>
<sequence length="142" mass="15564">MVSDCRSHASAAAKQHPTEVHLEKATFISMVAISCSYKLRSLPIVPSYNYQVSYPSFSLELIATLCRHQTQSVSRSHGPSTVALCKCVTDGKAHYSVCCIAISMTVTAKVSIFLSMKTTGTLRLILTSLMLQATTFHHQIKI</sequence>
<dbReference type="Proteomes" id="UP000670092">
    <property type="component" value="Unassembled WGS sequence"/>
</dbReference>
<dbReference type="PROSITE" id="PS51257">
    <property type="entry name" value="PROKAR_LIPOPROTEIN"/>
    <property type="match status" value="1"/>
</dbReference>
<evidence type="ECO:0000313" key="2">
    <source>
        <dbReference type="Proteomes" id="UP000670092"/>
    </source>
</evidence>
<organism evidence="1 2">
    <name type="scientific">Ajellomyces capsulatus</name>
    <name type="common">Darling's disease fungus</name>
    <name type="synonym">Histoplasma capsulatum</name>
    <dbReference type="NCBI Taxonomy" id="5037"/>
    <lineage>
        <taxon>Eukaryota</taxon>
        <taxon>Fungi</taxon>
        <taxon>Dikarya</taxon>
        <taxon>Ascomycota</taxon>
        <taxon>Pezizomycotina</taxon>
        <taxon>Eurotiomycetes</taxon>
        <taxon>Eurotiomycetidae</taxon>
        <taxon>Onygenales</taxon>
        <taxon>Ajellomycetaceae</taxon>
        <taxon>Histoplasma</taxon>
    </lineage>
</organism>
<accession>A0A8H8CY34</accession>
<evidence type="ECO:0000313" key="1">
    <source>
        <dbReference type="EMBL" id="KAG5294004.1"/>
    </source>
</evidence>
<dbReference type="OrthoDB" id="10494810at2759"/>
<dbReference type="VEuPathDB" id="FungiDB:I7I52_05502"/>